<organism evidence="15 16">
    <name type="scientific">Nyssa sinensis</name>
    <dbReference type="NCBI Taxonomy" id="561372"/>
    <lineage>
        <taxon>Eukaryota</taxon>
        <taxon>Viridiplantae</taxon>
        <taxon>Streptophyta</taxon>
        <taxon>Embryophyta</taxon>
        <taxon>Tracheophyta</taxon>
        <taxon>Spermatophyta</taxon>
        <taxon>Magnoliopsida</taxon>
        <taxon>eudicotyledons</taxon>
        <taxon>Gunneridae</taxon>
        <taxon>Pentapetalae</taxon>
        <taxon>asterids</taxon>
        <taxon>Cornales</taxon>
        <taxon>Nyssaceae</taxon>
        <taxon>Nyssa</taxon>
    </lineage>
</organism>
<sequence>MASETAVMFNSDALFTENEDQVLQISDAEYAEELQFQETLMASVITSQMSNNAPPSTIQASPTLNPEPMKVAKEVGESSHSKPMEVVTEAGKSSHPELMKVTKEVGESSHPEPVKVAIEAGKSSHPEPMDVATEAGQSSHCICEICVEEKEVDEMFRNEYCHHSFCTDCISKHVATKIQESIHVVTCPGLNCKGVLEPDTCRDCSAMLVNDNVEVIRESECPICRRLFCAQCYVPWHSGVECEEFQGLHENERAREDLMVRELARDKKWMRCPHCKFFVEKTEGCVHLTCRCGFQFCYACGANWSESHGRLSNSVMGIL</sequence>
<evidence type="ECO:0000313" key="16">
    <source>
        <dbReference type="Proteomes" id="UP000325577"/>
    </source>
</evidence>
<dbReference type="PANTHER" id="PTHR11685">
    <property type="entry name" value="RBR FAMILY RING FINGER AND IBR DOMAIN-CONTAINING"/>
    <property type="match status" value="1"/>
</dbReference>
<evidence type="ECO:0000256" key="10">
    <source>
        <dbReference type="ARBA" id="ARBA00022786"/>
    </source>
</evidence>
<comment type="similarity">
    <text evidence="4">Belongs to the RBR family. Ariadne subfamily.</text>
</comment>
<dbReference type="PROSITE" id="PS00518">
    <property type="entry name" value="ZF_RING_1"/>
    <property type="match status" value="1"/>
</dbReference>
<dbReference type="SMART" id="SM00647">
    <property type="entry name" value="IBR"/>
    <property type="match status" value="2"/>
</dbReference>
<dbReference type="InterPro" id="IPR002867">
    <property type="entry name" value="IBR_dom"/>
</dbReference>
<dbReference type="AlphaFoldDB" id="A0A5J5BG14"/>
<keyword evidence="11" id="KW-0862">Zinc</keyword>
<evidence type="ECO:0000256" key="1">
    <source>
        <dbReference type="ARBA" id="ARBA00001798"/>
    </source>
</evidence>
<keyword evidence="16" id="KW-1185">Reference proteome</keyword>
<dbReference type="InterPro" id="IPR031127">
    <property type="entry name" value="E3_UB_ligase_RBR"/>
</dbReference>
<keyword evidence="7" id="KW-0479">Metal-binding</keyword>
<evidence type="ECO:0000256" key="9">
    <source>
        <dbReference type="ARBA" id="ARBA00022771"/>
    </source>
</evidence>
<keyword evidence="10" id="KW-0833">Ubl conjugation pathway</keyword>
<protein>
    <recommendedName>
        <fullName evidence="5">RBR-type E3 ubiquitin transferase</fullName>
        <ecNumber evidence="5">2.3.2.31</ecNumber>
    </recommendedName>
</protein>
<dbReference type="InterPro" id="IPR017907">
    <property type="entry name" value="Znf_RING_CS"/>
</dbReference>
<feature type="domain" description="RING-type" evidence="14">
    <location>
        <begin position="139"/>
        <end position="315"/>
    </location>
</feature>
<comment type="function">
    <text evidence="3">Might act as an E3 ubiquitin-protein ligase, or as part of E3 complex, which accepts ubiquitin from specific E2 ubiquitin-conjugating enzymes and then transfers it to substrates.</text>
</comment>
<keyword evidence="9 12" id="KW-0863">Zinc-finger</keyword>
<evidence type="ECO:0000256" key="2">
    <source>
        <dbReference type="ARBA" id="ARBA00001947"/>
    </source>
</evidence>
<dbReference type="GO" id="GO:0016567">
    <property type="term" value="P:protein ubiquitination"/>
    <property type="evidence" value="ECO:0007669"/>
    <property type="project" value="UniProtKB-UniPathway"/>
</dbReference>
<evidence type="ECO:0000259" key="13">
    <source>
        <dbReference type="PROSITE" id="PS50089"/>
    </source>
</evidence>
<keyword evidence="8" id="KW-0677">Repeat</keyword>
<dbReference type="GO" id="GO:0008270">
    <property type="term" value="F:zinc ion binding"/>
    <property type="evidence" value="ECO:0007669"/>
    <property type="project" value="UniProtKB-KW"/>
</dbReference>
<evidence type="ECO:0000256" key="7">
    <source>
        <dbReference type="ARBA" id="ARBA00022723"/>
    </source>
</evidence>
<keyword evidence="6" id="KW-0808">Transferase</keyword>
<dbReference type="PROSITE" id="PS51873">
    <property type="entry name" value="TRIAD"/>
    <property type="match status" value="1"/>
</dbReference>
<evidence type="ECO:0000256" key="11">
    <source>
        <dbReference type="ARBA" id="ARBA00022833"/>
    </source>
</evidence>
<dbReference type="Pfam" id="PF01485">
    <property type="entry name" value="IBR"/>
    <property type="match status" value="2"/>
</dbReference>
<comment type="cofactor">
    <cofactor evidence="2">
        <name>Zn(2+)</name>
        <dbReference type="ChEBI" id="CHEBI:29105"/>
    </cofactor>
</comment>
<dbReference type="EMBL" id="CM018035">
    <property type="protein sequence ID" value="KAA8542025.1"/>
    <property type="molecule type" value="Genomic_DNA"/>
</dbReference>
<comment type="catalytic activity">
    <reaction evidence="1">
        <text>[E2 ubiquitin-conjugating enzyme]-S-ubiquitinyl-L-cysteine + [acceptor protein]-L-lysine = [E2 ubiquitin-conjugating enzyme]-L-cysteine + [acceptor protein]-N(6)-ubiquitinyl-L-lysine.</text>
        <dbReference type="EC" id="2.3.2.31"/>
    </reaction>
</comment>
<evidence type="ECO:0000256" key="5">
    <source>
        <dbReference type="ARBA" id="ARBA00012251"/>
    </source>
</evidence>
<dbReference type="CDD" id="cd22584">
    <property type="entry name" value="Rcat_RBR_unk"/>
    <property type="match status" value="1"/>
</dbReference>
<feature type="domain" description="RING-type" evidence="13">
    <location>
        <begin position="143"/>
        <end position="188"/>
    </location>
</feature>
<dbReference type="FunFam" id="1.20.120.1750:FF:000018">
    <property type="entry name" value="RBR-type E3 ubiquitin transferase"/>
    <property type="match status" value="1"/>
</dbReference>
<dbReference type="GO" id="GO:0061630">
    <property type="term" value="F:ubiquitin protein ligase activity"/>
    <property type="evidence" value="ECO:0007669"/>
    <property type="project" value="UniProtKB-EC"/>
</dbReference>
<evidence type="ECO:0000256" key="6">
    <source>
        <dbReference type="ARBA" id="ARBA00022679"/>
    </source>
</evidence>
<name>A0A5J5BG14_9ASTE</name>
<accession>A0A5J5BG14</accession>
<dbReference type="EC" id="2.3.2.31" evidence="5"/>
<evidence type="ECO:0000313" key="15">
    <source>
        <dbReference type="EMBL" id="KAA8542025.1"/>
    </source>
</evidence>
<dbReference type="Gene3D" id="1.20.120.1750">
    <property type="match status" value="1"/>
</dbReference>
<reference evidence="15 16" key="1">
    <citation type="submission" date="2019-09" db="EMBL/GenBank/DDBJ databases">
        <title>A chromosome-level genome assembly of the Chinese tupelo Nyssa sinensis.</title>
        <authorList>
            <person name="Yang X."/>
            <person name="Kang M."/>
            <person name="Yang Y."/>
            <person name="Xiong H."/>
            <person name="Wang M."/>
            <person name="Zhang Z."/>
            <person name="Wang Z."/>
            <person name="Wu H."/>
            <person name="Ma T."/>
            <person name="Liu J."/>
            <person name="Xi Z."/>
        </authorList>
    </citation>
    <scope>NUCLEOTIDE SEQUENCE [LARGE SCALE GENOMIC DNA]</scope>
    <source>
        <strain evidence="15">J267</strain>
        <tissue evidence="15">Leaf</tissue>
    </source>
</reference>
<evidence type="ECO:0000256" key="3">
    <source>
        <dbReference type="ARBA" id="ARBA00003976"/>
    </source>
</evidence>
<dbReference type="SUPFAM" id="SSF57850">
    <property type="entry name" value="RING/U-box"/>
    <property type="match status" value="2"/>
</dbReference>
<dbReference type="UniPathway" id="UPA00143"/>
<dbReference type="Gene3D" id="3.30.40.10">
    <property type="entry name" value="Zinc/RING finger domain, C3HC4 (zinc finger)"/>
    <property type="match status" value="1"/>
</dbReference>
<evidence type="ECO:0000256" key="4">
    <source>
        <dbReference type="ARBA" id="ARBA00005884"/>
    </source>
</evidence>
<dbReference type="PROSITE" id="PS50089">
    <property type="entry name" value="ZF_RING_2"/>
    <property type="match status" value="1"/>
</dbReference>
<dbReference type="InterPro" id="IPR044066">
    <property type="entry name" value="TRIAD_supradom"/>
</dbReference>
<proteinExistence type="inferred from homology"/>
<evidence type="ECO:0000256" key="12">
    <source>
        <dbReference type="PROSITE-ProRule" id="PRU00175"/>
    </source>
</evidence>
<dbReference type="Proteomes" id="UP000325577">
    <property type="component" value="Linkage Group LG12"/>
</dbReference>
<gene>
    <name evidence="15" type="ORF">F0562_023177</name>
</gene>
<evidence type="ECO:0000259" key="14">
    <source>
        <dbReference type="PROSITE" id="PS51873"/>
    </source>
</evidence>
<dbReference type="InterPro" id="IPR013083">
    <property type="entry name" value="Znf_RING/FYVE/PHD"/>
</dbReference>
<evidence type="ECO:0000256" key="8">
    <source>
        <dbReference type="ARBA" id="ARBA00022737"/>
    </source>
</evidence>
<dbReference type="OrthoDB" id="10009520at2759"/>
<dbReference type="InterPro" id="IPR001841">
    <property type="entry name" value="Znf_RING"/>
</dbReference>